<protein>
    <submittedName>
        <fullName evidence="2">Uncharacterized protein</fullName>
    </submittedName>
</protein>
<dbReference type="Proteomes" id="UP000291022">
    <property type="component" value="Unassembled WGS sequence"/>
</dbReference>
<evidence type="ECO:0000256" key="1">
    <source>
        <dbReference type="SAM" id="MobiDB-lite"/>
    </source>
</evidence>
<reference evidence="3" key="1">
    <citation type="submission" date="2016-06" db="EMBL/GenBank/DDBJ databases">
        <title>De novo assembly and RNA-Seq shows season-dependent expression and editing in black bear kidneys.</title>
        <authorList>
            <person name="Korstanje R."/>
            <person name="Srivastava A."/>
            <person name="Sarsani V.K."/>
            <person name="Sheehan S.M."/>
            <person name="Seger R.L."/>
            <person name="Barter M.E."/>
            <person name="Lindqvist C."/>
            <person name="Brody L.C."/>
            <person name="Mullikin J.C."/>
        </authorList>
    </citation>
    <scope>NUCLEOTIDE SEQUENCE [LARGE SCALE GENOMIC DNA]</scope>
</reference>
<sequence>MDGPLAGGLAAPDRPRGPERLPGPAPREDIEGGAEAAEGEGGLFRSTHYLPVTKEGPRDILDGRGGISDGQPHPGLSEALPRATSATHRISSWIGKLRLSEVASPPPSPKGGQGPWARG</sequence>
<evidence type="ECO:0000313" key="2">
    <source>
        <dbReference type="Ensembl" id="ENSUAMP00000000318.1"/>
    </source>
</evidence>
<proteinExistence type="predicted"/>
<feature type="region of interest" description="Disordered" evidence="1">
    <location>
        <begin position="98"/>
        <end position="119"/>
    </location>
</feature>
<feature type="region of interest" description="Disordered" evidence="1">
    <location>
        <begin position="1"/>
        <end position="84"/>
    </location>
</feature>
<evidence type="ECO:0000313" key="3">
    <source>
        <dbReference type="Proteomes" id="UP000291022"/>
    </source>
</evidence>
<dbReference type="Ensembl" id="ENSUAMT00000000389.1">
    <property type="protein sequence ID" value="ENSUAMP00000000318.1"/>
    <property type="gene ID" value="ENSUAMG00000000338.1"/>
</dbReference>
<reference evidence="2" key="3">
    <citation type="submission" date="2025-09" db="UniProtKB">
        <authorList>
            <consortium name="Ensembl"/>
        </authorList>
    </citation>
    <scope>IDENTIFICATION</scope>
</reference>
<dbReference type="AlphaFoldDB" id="A0A452Q7W3"/>
<organism evidence="2 3">
    <name type="scientific">Ursus americanus</name>
    <name type="common">American black bear</name>
    <name type="synonym">Euarctos americanus</name>
    <dbReference type="NCBI Taxonomy" id="9643"/>
    <lineage>
        <taxon>Eukaryota</taxon>
        <taxon>Metazoa</taxon>
        <taxon>Chordata</taxon>
        <taxon>Craniata</taxon>
        <taxon>Vertebrata</taxon>
        <taxon>Euteleostomi</taxon>
        <taxon>Mammalia</taxon>
        <taxon>Eutheria</taxon>
        <taxon>Laurasiatheria</taxon>
        <taxon>Carnivora</taxon>
        <taxon>Caniformia</taxon>
        <taxon>Ursidae</taxon>
        <taxon>Ursus</taxon>
    </lineage>
</organism>
<reference evidence="2" key="2">
    <citation type="submission" date="2025-08" db="UniProtKB">
        <authorList>
            <consortium name="Ensembl"/>
        </authorList>
    </citation>
    <scope>IDENTIFICATION</scope>
</reference>
<dbReference type="GeneTree" id="ENSGT00940000159979"/>
<name>A0A452Q7W3_URSAM</name>
<dbReference type="STRING" id="9643.ENSUAMP00000000318"/>
<accession>A0A452Q7W3</accession>
<keyword evidence="3" id="KW-1185">Reference proteome</keyword>